<dbReference type="GO" id="GO:0140359">
    <property type="term" value="F:ABC-type transporter activity"/>
    <property type="evidence" value="ECO:0007669"/>
    <property type="project" value="InterPro"/>
</dbReference>
<feature type="domain" description="ABC transporter" evidence="10">
    <location>
        <begin position="513"/>
        <end position="755"/>
    </location>
</feature>
<comment type="subcellular location">
    <subcellularLocation>
        <location evidence="1">Membrane</location>
        <topology evidence="1">Multi-pass membrane protein</topology>
    </subcellularLocation>
</comment>
<feature type="domain" description="ABC transporter" evidence="10">
    <location>
        <begin position="1379"/>
        <end position="1614"/>
    </location>
</feature>
<evidence type="ECO:0000256" key="1">
    <source>
        <dbReference type="ARBA" id="ARBA00004141"/>
    </source>
</evidence>
<feature type="transmembrane region" description="Helical" evidence="9">
    <location>
        <begin position="2914"/>
        <end position="2945"/>
    </location>
</feature>
<evidence type="ECO:0000313" key="12">
    <source>
        <dbReference type="WBParaSite" id="maker-uti_cns_0046652-snap-gene-0.4-mRNA-1"/>
    </source>
</evidence>
<feature type="transmembrane region" description="Helical" evidence="9">
    <location>
        <begin position="1931"/>
        <end position="1955"/>
    </location>
</feature>
<evidence type="ECO:0000256" key="7">
    <source>
        <dbReference type="ARBA" id="ARBA00022989"/>
    </source>
</evidence>
<dbReference type="InterPro" id="IPR026082">
    <property type="entry name" value="ABCA"/>
</dbReference>
<dbReference type="InterPro" id="IPR003439">
    <property type="entry name" value="ABC_transporter-like_ATP-bd"/>
</dbReference>
<evidence type="ECO:0000256" key="5">
    <source>
        <dbReference type="ARBA" id="ARBA00022741"/>
    </source>
</evidence>
<feature type="transmembrane region" description="Helical" evidence="9">
    <location>
        <begin position="1301"/>
        <end position="1324"/>
    </location>
</feature>
<dbReference type="SMART" id="SM00382">
    <property type="entry name" value="AAA"/>
    <property type="match status" value="4"/>
</dbReference>
<feature type="transmembrane region" description="Helical" evidence="9">
    <location>
        <begin position="296"/>
        <end position="322"/>
    </location>
</feature>
<dbReference type="InterPro" id="IPR013525">
    <property type="entry name" value="ABC2_TM"/>
</dbReference>
<dbReference type="Proteomes" id="UP000095280">
    <property type="component" value="Unplaced"/>
</dbReference>
<feature type="transmembrane region" description="Helical" evidence="9">
    <location>
        <begin position="1743"/>
        <end position="1760"/>
    </location>
</feature>
<dbReference type="PANTHER" id="PTHR19229:SF209">
    <property type="entry name" value="ATP-BINDING CASSETTE SUB-FAMILY A MEMBER 5 ISOFORM X1"/>
    <property type="match status" value="1"/>
</dbReference>
<comment type="similarity">
    <text evidence="2">Belongs to the ABC transporter superfamily. ABCA family.</text>
</comment>
<dbReference type="PANTHER" id="PTHR19229">
    <property type="entry name" value="ATP-BINDING CASSETTE TRANSPORTER SUBFAMILY A ABCA"/>
    <property type="match status" value="1"/>
</dbReference>
<keyword evidence="3" id="KW-0813">Transport</keyword>
<dbReference type="Pfam" id="PF00005">
    <property type="entry name" value="ABC_tran"/>
    <property type="match status" value="4"/>
</dbReference>
<evidence type="ECO:0000256" key="8">
    <source>
        <dbReference type="ARBA" id="ARBA00023136"/>
    </source>
</evidence>
<protein>
    <submittedName>
        <fullName evidence="12">ABC transporter domain-containing protein</fullName>
    </submittedName>
</protein>
<feature type="transmembrane region" description="Helical" evidence="9">
    <location>
        <begin position="912"/>
        <end position="932"/>
    </location>
</feature>
<name>A0A1I8JC19_9PLAT</name>
<dbReference type="WBParaSite" id="maker-uti_cns_0046652-snap-gene-0.4-mRNA-1">
    <property type="protein sequence ID" value="maker-uti_cns_0046652-snap-gene-0.4-mRNA-1"/>
    <property type="gene ID" value="maker-uti_cns_0046652-snap-gene-0.4"/>
</dbReference>
<feature type="transmembrane region" description="Helical" evidence="9">
    <location>
        <begin position="2989"/>
        <end position="3010"/>
    </location>
</feature>
<dbReference type="GO" id="GO:0016887">
    <property type="term" value="F:ATP hydrolysis activity"/>
    <property type="evidence" value="ECO:0007669"/>
    <property type="project" value="InterPro"/>
</dbReference>
<dbReference type="GO" id="GO:0016020">
    <property type="term" value="C:membrane"/>
    <property type="evidence" value="ECO:0007669"/>
    <property type="project" value="UniProtKB-SubCell"/>
</dbReference>
<keyword evidence="11" id="KW-1185">Reference proteome</keyword>
<keyword evidence="7 9" id="KW-1133">Transmembrane helix</keyword>
<dbReference type="GO" id="GO:0005319">
    <property type="term" value="F:lipid transporter activity"/>
    <property type="evidence" value="ECO:0007669"/>
    <property type="project" value="TreeGrafter"/>
</dbReference>
<feature type="transmembrane region" description="Helical" evidence="9">
    <location>
        <begin position="1706"/>
        <end position="1723"/>
    </location>
</feature>
<keyword evidence="8 9" id="KW-0472">Membrane</keyword>
<dbReference type="InterPro" id="IPR017871">
    <property type="entry name" value="ABC_transporter-like_CS"/>
</dbReference>
<feature type="transmembrane region" description="Helical" evidence="9">
    <location>
        <begin position="361"/>
        <end position="385"/>
    </location>
</feature>
<feature type="transmembrane region" description="Helical" evidence="9">
    <location>
        <begin position="1259"/>
        <end position="1281"/>
    </location>
</feature>
<feature type="transmembrane region" description="Helical" evidence="9">
    <location>
        <begin position="2039"/>
        <end position="2061"/>
    </location>
</feature>
<dbReference type="PROSITE" id="PS50893">
    <property type="entry name" value="ABC_TRANSPORTER_2"/>
    <property type="match status" value="4"/>
</dbReference>
<dbReference type="Gene3D" id="3.40.50.300">
    <property type="entry name" value="P-loop containing nucleotide triphosphate hydrolases"/>
    <property type="match status" value="4"/>
</dbReference>
<feature type="transmembrane region" description="Helical" evidence="9">
    <location>
        <begin position="334"/>
        <end position="355"/>
    </location>
</feature>
<feature type="transmembrane region" description="Helical" evidence="9">
    <location>
        <begin position="2805"/>
        <end position="2824"/>
    </location>
</feature>
<feature type="domain" description="ABC transporter" evidence="10">
    <location>
        <begin position="2189"/>
        <end position="2431"/>
    </location>
</feature>
<feature type="transmembrane region" description="Helical" evidence="9">
    <location>
        <begin position="253"/>
        <end position="276"/>
    </location>
</feature>
<feature type="transmembrane region" description="Helical" evidence="9">
    <location>
        <begin position="2115"/>
        <end position="2135"/>
    </location>
</feature>
<reference evidence="12" key="1">
    <citation type="submission" date="2016-11" db="UniProtKB">
        <authorList>
            <consortium name="WormBaseParasite"/>
        </authorList>
    </citation>
    <scope>IDENTIFICATION</scope>
</reference>
<feature type="transmembrane region" description="Helical" evidence="9">
    <location>
        <begin position="397"/>
        <end position="417"/>
    </location>
</feature>
<feature type="transmembrane region" description="Helical" evidence="9">
    <location>
        <begin position="2878"/>
        <end position="2902"/>
    </location>
</feature>
<dbReference type="Pfam" id="PF12698">
    <property type="entry name" value="ABC2_membrane_3"/>
    <property type="match status" value="1"/>
</dbReference>
<accession>A0A1I8JC19</accession>
<proteinExistence type="inferred from homology"/>
<dbReference type="InterPro" id="IPR003593">
    <property type="entry name" value="AAA+_ATPase"/>
</dbReference>
<dbReference type="PROSITE" id="PS00211">
    <property type="entry name" value="ABC_TRANSPORTER_1"/>
    <property type="match status" value="1"/>
</dbReference>
<keyword evidence="6" id="KW-0067">ATP-binding</keyword>
<feature type="domain" description="ABC transporter" evidence="10">
    <location>
        <begin position="3065"/>
        <end position="3300"/>
    </location>
</feature>
<dbReference type="InterPro" id="IPR027417">
    <property type="entry name" value="P-loop_NTPase"/>
</dbReference>
<feature type="transmembrane region" description="Helical" evidence="9">
    <location>
        <begin position="1193"/>
        <end position="1217"/>
    </location>
</feature>
<evidence type="ECO:0000256" key="9">
    <source>
        <dbReference type="SAM" id="Phobius"/>
    </source>
</evidence>
<evidence type="ECO:0000259" key="10">
    <source>
        <dbReference type="PROSITE" id="PS50893"/>
    </source>
</evidence>
<feature type="transmembrane region" description="Helical" evidence="9">
    <location>
        <begin position="2012"/>
        <end position="2033"/>
    </location>
</feature>
<keyword evidence="5" id="KW-0547">Nucleotide-binding</keyword>
<sequence length="3407" mass="380983">TYEQQKKLEVTSNFTGIIGPPLRAKHLKSSARKITFSIRIKQAVFLLFLLLKFKILRVPLFIAAIVLLPSNFWLLEVQSLAGSSDGQVSAQKIVDSERFTWNISVSHEGNILNKMDRLEKLATVNGWKPDWMKECRSRKSCSLDFYKKALDEVKVSKAAHVSYSSKVGHFVECFHMPEADLACPFLHQLMLRSLSKDGRLFRDVQFVSYTDTLDRELPKNQGVGVLPSKKRANTICERVESTGQMFYTFTVTLLYHLLIATAGCMVYFTASTIAFISGLKECGFLQLMFSNGLSVGAYWTVIITSVVVECAVFSAVIGPCYTLQCSDYFPAKRALQFGLVFFAYIYSMASLSLLLTVLLRTFYLIVVATVAIIMAMVSITVLGVINLTKMEEMDYILNTLLIFPPGHVVQYSLYTLYTFRSNEYMKWNNFQKDYLKTALTGMMAFPLVMTVLAIYLDFMISSGNGFRLPFTYIFSPSFWMPKEDAPKTDLPMEFKEPEDPETIEPVPGGSPAVCVNDLSVSYERGCTPFRNRENFVQALDSFTCTIYRDQITALIGHNGAGKTTLIRALTGDLTPSSGAAYIGNRMVRDPYQCMTLRRIVSVCSQTNMLSQQLTVMESLKLAALSKGFTLESQLENVNKMLERLLLSGKENVRAVDLSGGQLRKLCCIISLLGDPEIILLDDPTRGLDPVSRRHLWQIMEERKQGRCLIMCTQFMDEADMLADRKVVISGGRLICAGSSLFLKNRFGCCPTINVSLRPERKAQAFVHTLPRGVTLINQSGTELQLNVSFAQSKAASELHLLAAVVKKLEWHRRRKGSPVAAFGVSQANLDDIFMRIKDLDTGFIVSGIRSRNLASMISISTKEEPPKRRMGDLALLRQNDLEVSQLRRSVCRTFASLMATNLRRQVRSSVQVICRFVMPLVLIAVVGILAYMEKNNYKVNYPMAKYLIWDVSYNRSFKELIYTSTVQQIMAEAVRKPVVSLYSTDNVVCVYDKTGEEKVARIACKYLANYHFDVVRKGKESIGDFILPGQQLRPELENLCKEHCYIIYASSWSGTQSNGDRSFSIGHFWRKPRHEVSEKPLASYFVKLWKMFAPDDISPESVHMISVIPFLQYYSIQNELIVLVLLFSIIPVTFMSDPVEDRSTGVRQQMQIMGLSSFAYWVNTFVIHWIQYLTFAVLSILVCMIWDRYISAFLFCYVWLPLLLLGTVSNLLCIYCIGAMQRIPSNSVLAIYLFFILFVLSVVTFLMKSRIASAIAMWLVPPLAPMMLTFTALKIVVYGLLYHNEELTKEIPELRETFLNLSATVHALSAMGAHILLLIILLIITENWSAIKYFANARCASRNVAKRRQKRKLNEQDEKGVLMETERLLKNPRSNQNLLEVRNVEKVYPNGVYAVRGVTFGAMTGEIFGLLGQNGAGKTTLMSAIVGQLTASSGEVEVRHLGGAWLESHLGTQRGVVGFCPQHDPLFRQVTVEEHIIFYARIRGVPENTVMKQTDRLIQGLGLVDDRFKPAKQLSCGNKRSLCLAIALLGCPSVVVIDEASSGVDPENKRGIWRAIRGIALGGHRTVVVTTHSMEEVEALCSRLCVMDKGSMIGFGTVQQLRSQYGKDYTLDALLSATSSQDKLSKRKAELKSAIKKKFPHAILIDDVGASVQFRIPTPTTARLSARIQWLANMRAKLNVQFFSLYQMSLDQIFVKMMRKHTVANYADRTLVIITMFSVSYSIRVRQALYLLLLLLKFKAQRLPVFVVAILLLPSNFWLFEVLSGVMSSNEETVARKLMNAGTFPWKALVGSSGNFSRPISNLQALVAAGKPRNNWLIQCGSPQSCSLQFYKQLRPATTGEMFARISFESKSTALVECTVLQEEELACPFLHHLALQSLSPSGRVFRDVQFISLTDTVDHSKTETHRASRRSICSRVESTGNVFVALMHTVLYHILIATAGCMVHFTATTIAFIAGLKESGYLQLMISNGLSVGAYWTVIIVSIAIECAVFSAIIGPCYALQCPNFYPKGSAIKLSMMFYAYCFSLVSLSLLATVLLRSFFLIVVATVAIIISVVTVTVLGVIRIMAMKSDDYLLNVLLVFPPGHMTQYALYTLLPKTSRDWHEAQISYLQKIPNGMLIFPIVVTLLTIYADFVLSSGNGMGLPLTFPFSRSFWLPDEAKMVSSIPVSCADSDCSKSYIEPLHSGLPAIYINDISVCYDRGCCALENQETVVQALDSISCTIYQDQITALIGHNGAGKTTLIRTLTGEQTPTSGVAVIGDRLVTDPYQRMALRRVVSTCGQTNVLCQQLTVMESITLATLSKGFMLESQIDNIKTMMEQLGLADKADVQAFDLSGGQLRKLCCIIALIGDPKIVMLDEPTSGLDPVSRRCLWRIMQERRQGRCIMLCTQFMDEADVLADRKLFLSGGRLVCAGSSLFLKHLFGCCPTIGISLRSSQDAAKLLESIPPGVHLLNRSGTELQLSVSSSGSIVSSELHLLAETVKILEELQRQNGSPVEAFGVSQANLDEIFMRLENFNTMDVVSAIKNRRLASIVSLKSPDDELKLVTSRVDHSLLELRLDYYKANKLQRSFSKTFGSLLVMNLRRQVRSPVQALCRLVMPLVLLAIVFSVAFVEKKRYELSQSIAKHLTREGHKMSPVDLLENTMKQSQSELIRVPVLPTALSENLVCLFDSSDEEEMATNACLTAFPRAFKTKLMLKPKSVSVDKFVLPTDSLLNPELRQNCENVCFILYASSWNTSHPNANRSLVIGQFWHKSRSEIIFKPMADYFSMMWRYFVSTDDDSDPWKTVRLTAVVPFSQYYTIQMEIFVLVLLFSVVPVTYMSDPVEDRSSGVRQQMRVMGLDSKIYWLNTFAIHWIQYAVFIVLSAAMCLVWNRYQSLFLLYNVWIPMLLLGSVSNLLSVYCIGALQRTPSYSVLAIYLFFILFILAVLTFVMTNRIAGAVCVWLVPPLAPMMLPFTAMKMAGYGLLFFELSHLGDIPELQKVFLNYPDTIHSLVAMAFHIVLLFGLLILLDNWPTVYSLGQQCCNKDKAADSHQLKQSQKDDDELGVQTEAQRVLKNPRSDQNLLEVRDVEKVYPNGVRAVRGVTFGAMTGEVFGLLGQNGAGKTTLMSAIVGQLAATRGKVEVRQFDGDWMVSQLGTQLGIIGFCPQHDPIFRRITVEEHLTFYSRVRGIPELLVPEQTDRLIRGLGLAEHRFKAAKELSGGNKRRLCLAIALLGCPSIVVIDEASTGVDPENKRAIWKAIRSLAEGGKRTVVVTTHSMEEVEALCGRVGIMDRGGMIGFGTVQQLRSRYGKAYTLEALLPFSADLHETSSRKSVLKAAIQQQFPQAAVLDDVGASVQFQIPTESVASLSDSIRWLADNKTELNVQYFSLHQMSLDQIFVNMIRQHAEAVLSEKDSATGKSDQGGC</sequence>
<dbReference type="SUPFAM" id="SSF52540">
    <property type="entry name" value="P-loop containing nucleoside triphosphate hydrolases"/>
    <property type="match status" value="4"/>
</dbReference>
<feature type="transmembrane region" description="Helical" evidence="9">
    <location>
        <begin position="437"/>
        <end position="458"/>
    </location>
</feature>
<feature type="transmembrane region" description="Helical" evidence="9">
    <location>
        <begin position="1229"/>
        <end position="1247"/>
    </location>
</feature>
<feature type="transmembrane region" description="Helical" evidence="9">
    <location>
        <begin position="1158"/>
        <end position="1186"/>
    </location>
</feature>
<evidence type="ECO:0000256" key="2">
    <source>
        <dbReference type="ARBA" id="ARBA00008869"/>
    </source>
</evidence>
<feature type="transmembrane region" description="Helical" evidence="9">
    <location>
        <begin position="1975"/>
        <end position="2000"/>
    </location>
</feature>
<dbReference type="GO" id="GO:0005524">
    <property type="term" value="F:ATP binding"/>
    <property type="evidence" value="ECO:0007669"/>
    <property type="project" value="UniProtKB-KW"/>
</dbReference>
<feature type="transmembrane region" description="Helical" evidence="9">
    <location>
        <begin position="2845"/>
        <end position="2872"/>
    </location>
</feature>
<feature type="transmembrane region" description="Helical" evidence="9">
    <location>
        <begin position="2592"/>
        <end position="2612"/>
    </location>
</feature>
<evidence type="ECO:0000313" key="11">
    <source>
        <dbReference type="Proteomes" id="UP000095280"/>
    </source>
</evidence>
<dbReference type="CDD" id="cd03263">
    <property type="entry name" value="ABC_subfamily_A"/>
    <property type="match status" value="4"/>
</dbReference>
<organism evidence="11 12">
    <name type="scientific">Macrostomum lignano</name>
    <dbReference type="NCBI Taxonomy" id="282301"/>
    <lineage>
        <taxon>Eukaryota</taxon>
        <taxon>Metazoa</taxon>
        <taxon>Spiralia</taxon>
        <taxon>Lophotrochozoa</taxon>
        <taxon>Platyhelminthes</taxon>
        <taxon>Rhabditophora</taxon>
        <taxon>Macrostomorpha</taxon>
        <taxon>Macrostomida</taxon>
        <taxon>Macrostomidae</taxon>
        <taxon>Macrostomum</taxon>
    </lineage>
</organism>
<dbReference type="FunFam" id="3.40.50.300:FF:000335">
    <property type="entry name" value="ATP binding cassette subfamily A member 5"/>
    <property type="match status" value="2"/>
</dbReference>
<evidence type="ECO:0000256" key="3">
    <source>
        <dbReference type="ARBA" id="ARBA00022448"/>
    </source>
</evidence>
<keyword evidence="4 9" id="KW-0812">Transmembrane</keyword>
<evidence type="ECO:0000256" key="6">
    <source>
        <dbReference type="ARBA" id="ARBA00022840"/>
    </source>
</evidence>
<evidence type="ECO:0000256" key="4">
    <source>
        <dbReference type="ARBA" id="ARBA00022692"/>
    </source>
</evidence>